<dbReference type="InterPro" id="IPR043132">
    <property type="entry name" value="BCAT-like_C"/>
</dbReference>
<dbReference type="Gene3D" id="3.20.10.10">
    <property type="entry name" value="D-amino Acid Aminotransferase, subunit A, domain 2"/>
    <property type="match status" value="1"/>
</dbReference>
<gene>
    <name evidence="7" type="ORF">GQ607_014252</name>
</gene>
<keyword evidence="5" id="KW-0663">Pyridoxal phosphate</keyword>
<dbReference type="Gene3D" id="3.30.470.10">
    <property type="match status" value="1"/>
</dbReference>
<dbReference type="InterPro" id="IPR001544">
    <property type="entry name" value="Aminotrans_IV"/>
</dbReference>
<keyword evidence="3" id="KW-0032">Aminotransferase</keyword>
<feature type="modified residue" description="N6-(pyridoxal phosphate)lysine" evidence="6">
    <location>
        <position position="217"/>
    </location>
</feature>
<dbReference type="SUPFAM" id="SSF56752">
    <property type="entry name" value="D-aminoacid aminotransferase-like PLP-dependent enzymes"/>
    <property type="match status" value="1"/>
</dbReference>
<dbReference type="PANTHER" id="PTHR11825:SF69">
    <property type="entry name" value="BRANCHED-CHAIN-AMINO-ACID AMINOTRANSFERASE"/>
    <property type="match status" value="1"/>
</dbReference>
<dbReference type="GO" id="GO:0009099">
    <property type="term" value="P:L-valine biosynthetic process"/>
    <property type="evidence" value="ECO:0007669"/>
    <property type="project" value="TreeGrafter"/>
</dbReference>
<evidence type="ECO:0000256" key="1">
    <source>
        <dbReference type="ARBA" id="ARBA00001933"/>
    </source>
</evidence>
<name>A0A8H3ZG47_9PEZI</name>
<evidence type="ECO:0000256" key="3">
    <source>
        <dbReference type="ARBA" id="ARBA00022576"/>
    </source>
</evidence>
<protein>
    <submittedName>
        <fullName evidence="7">Branched-chain amino acid cytosolic</fullName>
    </submittedName>
</protein>
<dbReference type="EMBL" id="WOWK01000109">
    <property type="protein sequence ID" value="KAF0318459.1"/>
    <property type="molecule type" value="Genomic_DNA"/>
</dbReference>
<dbReference type="GO" id="GO:0005739">
    <property type="term" value="C:mitochondrion"/>
    <property type="evidence" value="ECO:0007669"/>
    <property type="project" value="TreeGrafter"/>
</dbReference>
<evidence type="ECO:0000256" key="4">
    <source>
        <dbReference type="ARBA" id="ARBA00022679"/>
    </source>
</evidence>
<dbReference type="FunFam" id="3.30.470.10:FF:000012">
    <property type="entry name" value="Branched-chain-amino-acid aminotransferase"/>
    <property type="match status" value="1"/>
</dbReference>
<evidence type="ECO:0000256" key="5">
    <source>
        <dbReference type="ARBA" id="ARBA00022898"/>
    </source>
</evidence>
<evidence type="ECO:0000256" key="6">
    <source>
        <dbReference type="PIRSR" id="PIRSR006468-1"/>
    </source>
</evidence>
<dbReference type="PANTHER" id="PTHR11825">
    <property type="entry name" value="SUBGROUP IIII AMINOTRANSFERASE"/>
    <property type="match status" value="1"/>
</dbReference>
<accession>A0A8H3ZG47</accession>
<dbReference type="GO" id="GO:0004084">
    <property type="term" value="F:branched-chain-amino-acid transaminase activity"/>
    <property type="evidence" value="ECO:0007669"/>
    <property type="project" value="InterPro"/>
</dbReference>
<comment type="similarity">
    <text evidence="2">Belongs to the class-IV pyridoxal-phosphate-dependent aminotransferase family.</text>
</comment>
<comment type="caution">
    <text evidence="7">The sequence shown here is derived from an EMBL/GenBank/DDBJ whole genome shotgun (WGS) entry which is preliminary data.</text>
</comment>
<dbReference type="InterPro" id="IPR036038">
    <property type="entry name" value="Aminotransferase-like"/>
</dbReference>
<dbReference type="OrthoDB" id="1732691at2759"/>
<dbReference type="Proteomes" id="UP000434172">
    <property type="component" value="Unassembled WGS sequence"/>
</dbReference>
<dbReference type="GO" id="GO:0009098">
    <property type="term" value="P:L-leucine biosynthetic process"/>
    <property type="evidence" value="ECO:0007669"/>
    <property type="project" value="TreeGrafter"/>
</dbReference>
<comment type="cofactor">
    <cofactor evidence="1">
        <name>pyridoxal 5'-phosphate</name>
        <dbReference type="ChEBI" id="CHEBI:597326"/>
    </cofactor>
</comment>
<sequence length="394" mass="43241">MTITKPSTLKASALEIQWTKEPKPVPAPGSPEITSLKATTDHMITVSWTSAKGWESPKLVPYGPIPLMPSANVIHYATGCFEGMKVYRGFDGRLRLHRPLYNCNRMLSSAERISLPGFEPEELLKLIHKLCVVEAPKWLPKDKTGSMLYIRPTMIGTDSSLGLRVPEEALLYIFLTYWPSLNPTTAPNDDNTNNGIRLLASTESTVRAWPGGTGAAKVAANYGPAIQAQGEARRLGYDQILWLFGPDRQITEAGSANVFVIWRTSTGGLQMVTPPLDERKIILAGGTRRSILELSRKMFVGGPANKDVEKVEVLESDITMSDIVRAVDDESLVTVFVVGTAAWVQPVAEIMFDGRTIRLPLGKVPHVALLKAKLESIVYGKEASTWGEVIDESE</sequence>
<reference evidence="7 8" key="1">
    <citation type="submission" date="2019-12" db="EMBL/GenBank/DDBJ databases">
        <title>A genome sequence resource for the geographically widespread anthracnose pathogen Colletotrichum asianum.</title>
        <authorList>
            <person name="Meng Y."/>
        </authorList>
    </citation>
    <scope>NUCLEOTIDE SEQUENCE [LARGE SCALE GENOMIC DNA]</scope>
    <source>
        <strain evidence="7 8">ICMP 18580</strain>
    </source>
</reference>
<dbReference type="InterPro" id="IPR043131">
    <property type="entry name" value="BCAT-like_N"/>
</dbReference>
<evidence type="ECO:0000313" key="7">
    <source>
        <dbReference type="EMBL" id="KAF0318459.1"/>
    </source>
</evidence>
<keyword evidence="4" id="KW-0808">Transferase</keyword>
<dbReference type="PIRSF" id="PIRSF006468">
    <property type="entry name" value="BCAT1"/>
    <property type="match status" value="1"/>
</dbReference>
<keyword evidence="8" id="KW-1185">Reference proteome</keyword>
<dbReference type="AlphaFoldDB" id="A0A8H3ZG47"/>
<proteinExistence type="inferred from homology"/>
<dbReference type="Pfam" id="PF01063">
    <property type="entry name" value="Aminotran_4"/>
    <property type="match status" value="1"/>
</dbReference>
<dbReference type="InterPro" id="IPR005786">
    <property type="entry name" value="B_amino_transII"/>
</dbReference>
<evidence type="ECO:0000256" key="2">
    <source>
        <dbReference type="ARBA" id="ARBA00009320"/>
    </source>
</evidence>
<organism evidence="7 8">
    <name type="scientific">Colletotrichum asianum</name>
    <dbReference type="NCBI Taxonomy" id="702518"/>
    <lineage>
        <taxon>Eukaryota</taxon>
        <taxon>Fungi</taxon>
        <taxon>Dikarya</taxon>
        <taxon>Ascomycota</taxon>
        <taxon>Pezizomycotina</taxon>
        <taxon>Sordariomycetes</taxon>
        <taxon>Hypocreomycetidae</taxon>
        <taxon>Glomerellales</taxon>
        <taxon>Glomerellaceae</taxon>
        <taxon>Colletotrichum</taxon>
        <taxon>Colletotrichum gloeosporioides species complex</taxon>
    </lineage>
</organism>
<evidence type="ECO:0000313" key="8">
    <source>
        <dbReference type="Proteomes" id="UP000434172"/>
    </source>
</evidence>